<evidence type="ECO:0000313" key="2">
    <source>
        <dbReference type="Proteomes" id="UP000000600"/>
    </source>
</evidence>
<dbReference type="RefSeq" id="XP_001451592.1">
    <property type="nucleotide sequence ID" value="XM_001451555.1"/>
</dbReference>
<dbReference type="GeneID" id="5037377"/>
<gene>
    <name evidence="1" type="ORF">GSPATT00018413001</name>
</gene>
<evidence type="ECO:0000313" key="1">
    <source>
        <dbReference type="EMBL" id="CAK84195.1"/>
    </source>
</evidence>
<dbReference type="InParanoid" id="A0DMC8"/>
<accession>A0DMC8</accession>
<evidence type="ECO:0008006" key="3">
    <source>
        <dbReference type="Google" id="ProtNLM"/>
    </source>
</evidence>
<organism evidence="1 2">
    <name type="scientific">Paramecium tetraurelia</name>
    <dbReference type="NCBI Taxonomy" id="5888"/>
    <lineage>
        <taxon>Eukaryota</taxon>
        <taxon>Sar</taxon>
        <taxon>Alveolata</taxon>
        <taxon>Ciliophora</taxon>
        <taxon>Intramacronucleata</taxon>
        <taxon>Oligohymenophorea</taxon>
        <taxon>Peniculida</taxon>
        <taxon>Parameciidae</taxon>
        <taxon>Paramecium</taxon>
    </lineage>
</organism>
<protein>
    <recommendedName>
        <fullName evidence="3">Ubiquitin-like domain-containing protein</fullName>
    </recommendedName>
</protein>
<dbReference type="KEGG" id="ptm:GSPATT00018413001"/>
<dbReference type="EMBL" id="CT868496">
    <property type="protein sequence ID" value="CAK84195.1"/>
    <property type="molecule type" value="Genomic_DNA"/>
</dbReference>
<dbReference type="OrthoDB" id="10378578at2759"/>
<proteinExistence type="predicted"/>
<keyword evidence="2" id="KW-1185">Reference proteome</keyword>
<dbReference type="OMA" id="KNSIKYC"/>
<reference evidence="1 2" key="1">
    <citation type="journal article" date="2006" name="Nature">
        <title>Global trends of whole-genome duplications revealed by the ciliate Paramecium tetraurelia.</title>
        <authorList>
            <consortium name="Genoscope"/>
            <person name="Aury J.-M."/>
            <person name="Jaillon O."/>
            <person name="Duret L."/>
            <person name="Noel B."/>
            <person name="Jubin C."/>
            <person name="Porcel B.M."/>
            <person name="Segurens B."/>
            <person name="Daubin V."/>
            <person name="Anthouard V."/>
            <person name="Aiach N."/>
            <person name="Arnaiz O."/>
            <person name="Billaut A."/>
            <person name="Beisson J."/>
            <person name="Blanc I."/>
            <person name="Bouhouche K."/>
            <person name="Camara F."/>
            <person name="Duharcourt S."/>
            <person name="Guigo R."/>
            <person name="Gogendeau D."/>
            <person name="Katinka M."/>
            <person name="Keller A.-M."/>
            <person name="Kissmehl R."/>
            <person name="Klotz C."/>
            <person name="Koll F."/>
            <person name="Le Moue A."/>
            <person name="Lepere C."/>
            <person name="Malinsky S."/>
            <person name="Nowacki M."/>
            <person name="Nowak J.K."/>
            <person name="Plattner H."/>
            <person name="Poulain J."/>
            <person name="Ruiz F."/>
            <person name="Serrano V."/>
            <person name="Zagulski M."/>
            <person name="Dessen P."/>
            <person name="Betermier M."/>
            <person name="Weissenbach J."/>
            <person name="Scarpelli C."/>
            <person name="Schachter V."/>
            <person name="Sperling L."/>
            <person name="Meyer E."/>
            <person name="Cohen J."/>
            <person name="Wincker P."/>
        </authorList>
    </citation>
    <scope>NUCLEOTIDE SEQUENCE [LARGE SCALE GENOMIC DNA]</scope>
    <source>
        <strain evidence="1 2">Stock d4-2</strain>
    </source>
</reference>
<dbReference type="AlphaFoldDB" id="A0DMC8"/>
<dbReference type="Proteomes" id="UP000000600">
    <property type="component" value="Unassembled WGS sequence"/>
</dbReference>
<sequence>MSYIYFDGQQIGIQIPPLPFRPEYTIEHMYQYLQQNLIDISQCSLSCDGQSPLNPKDNTSIAYYIQQNQCSFTIIQIQPLVSIFFGEQQILQQALPDMIITEILNHLQSQGFAFPQNVALDFYDENQLLIAQDVDINSNLYNYTQGNQVVLINIRQVQSYNQQKQVIKVPSNITNLPAQDLLQQLILLKNLSLLIDPNNQFVVYKFHFPTLVQGYLQKSKGKDPEHCTQFNWQGQDWVEKNSIKYCSFDDYGFAILWEDGNLSYVKIEQQ</sequence>
<dbReference type="HOGENOM" id="CLU_1024720_0_0_1"/>
<name>A0DMC8_PARTE</name>